<name>A0A921E0K3_9HYPH</name>
<dbReference type="EMBL" id="DYYG01000013">
    <property type="protein sequence ID" value="HJE22782.1"/>
    <property type="molecule type" value="Genomic_DNA"/>
</dbReference>
<dbReference type="InterPro" id="IPR009506">
    <property type="entry name" value="YjiS-like"/>
</dbReference>
<reference evidence="2" key="2">
    <citation type="submission" date="2021-09" db="EMBL/GenBank/DDBJ databases">
        <authorList>
            <person name="Gilroy R."/>
        </authorList>
    </citation>
    <scope>NUCLEOTIDE SEQUENCE</scope>
    <source>
        <strain evidence="2">316</strain>
    </source>
</reference>
<sequence length="79" mass="8424">MVEIYSMFGKFLESIRARLRAREDEEALANLSDAALADIGLTRGDLVALQIATAPARTEQAAAEPFLAGLAFPAAARFA</sequence>
<dbReference type="Proteomes" id="UP000742631">
    <property type="component" value="Unassembled WGS sequence"/>
</dbReference>
<dbReference type="AlphaFoldDB" id="A0A921E0K3"/>
<evidence type="ECO:0000259" key="1">
    <source>
        <dbReference type="Pfam" id="PF06568"/>
    </source>
</evidence>
<dbReference type="Pfam" id="PF06568">
    <property type="entry name" value="YjiS-like"/>
    <property type="match status" value="1"/>
</dbReference>
<protein>
    <submittedName>
        <fullName evidence="2">DUF1127 domain-containing protein</fullName>
    </submittedName>
</protein>
<evidence type="ECO:0000313" key="3">
    <source>
        <dbReference type="Proteomes" id="UP000742631"/>
    </source>
</evidence>
<reference evidence="2" key="1">
    <citation type="journal article" date="2021" name="PeerJ">
        <title>Extensive microbial diversity within the chicken gut microbiome revealed by metagenomics and culture.</title>
        <authorList>
            <person name="Gilroy R."/>
            <person name="Ravi A."/>
            <person name="Getino M."/>
            <person name="Pursley I."/>
            <person name="Horton D.L."/>
            <person name="Alikhan N.F."/>
            <person name="Baker D."/>
            <person name="Gharbi K."/>
            <person name="Hall N."/>
            <person name="Watson M."/>
            <person name="Adriaenssens E.M."/>
            <person name="Foster-Nyarko E."/>
            <person name="Jarju S."/>
            <person name="Secka A."/>
            <person name="Antonio M."/>
            <person name="Oren A."/>
            <person name="Chaudhuri R.R."/>
            <person name="La Ragione R."/>
            <person name="Hildebrand F."/>
            <person name="Pallen M.J."/>
        </authorList>
    </citation>
    <scope>NUCLEOTIDE SEQUENCE</scope>
    <source>
        <strain evidence="2">316</strain>
    </source>
</reference>
<proteinExistence type="predicted"/>
<evidence type="ECO:0000313" key="2">
    <source>
        <dbReference type="EMBL" id="HJE22782.1"/>
    </source>
</evidence>
<gene>
    <name evidence="2" type="ORF">K8W01_03905</name>
</gene>
<organism evidence="2 3">
    <name type="scientific">Methylorubrum populi</name>
    <dbReference type="NCBI Taxonomy" id="223967"/>
    <lineage>
        <taxon>Bacteria</taxon>
        <taxon>Pseudomonadati</taxon>
        <taxon>Pseudomonadota</taxon>
        <taxon>Alphaproteobacteria</taxon>
        <taxon>Hyphomicrobiales</taxon>
        <taxon>Methylobacteriaceae</taxon>
        <taxon>Methylorubrum</taxon>
    </lineage>
</organism>
<feature type="domain" description="YjiS-like" evidence="1">
    <location>
        <begin position="12"/>
        <end position="46"/>
    </location>
</feature>
<accession>A0A921E0K3</accession>
<comment type="caution">
    <text evidence="2">The sequence shown here is derived from an EMBL/GenBank/DDBJ whole genome shotgun (WGS) entry which is preliminary data.</text>
</comment>